<evidence type="ECO:0000313" key="4">
    <source>
        <dbReference type="Proteomes" id="UP000527355"/>
    </source>
</evidence>
<dbReference type="Proteomes" id="UP000527355">
    <property type="component" value="Unassembled WGS sequence"/>
</dbReference>
<dbReference type="EMBL" id="JABWUV010000017">
    <property type="protein sequence ID" value="KAF6295994.1"/>
    <property type="molecule type" value="Genomic_DNA"/>
</dbReference>
<gene>
    <name evidence="3" type="ORF">mMyoMyo1_009126</name>
</gene>
<feature type="chain" id="PRO_5029539332" evidence="2">
    <location>
        <begin position="24"/>
        <end position="282"/>
    </location>
</feature>
<feature type="compositionally biased region" description="Basic residues" evidence="1">
    <location>
        <begin position="207"/>
        <end position="219"/>
    </location>
</feature>
<reference evidence="3 4" key="1">
    <citation type="journal article" date="2020" name="Nature">
        <title>Six reference-quality genomes reveal evolution of bat adaptations.</title>
        <authorList>
            <person name="Jebb D."/>
            <person name="Huang Z."/>
            <person name="Pippel M."/>
            <person name="Hughes G.M."/>
            <person name="Lavrichenko K."/>
            <person name="Devanna P."/>
            <person name="Winkler S."/>
            <person name="Jermiin L.S."/>
            <person name="Skirmuntt E.C."/>
            <person name="Katzourakis A."/>
            <person name="Burkitt-Gray L."/>
            <person name="Ray D.A."/>
            <person name="Sullivan K.A.M."/>
            <person name="Roscito J.G."/>
            <person name="Kirilenko B.M."/>
            <person name="Davalos L.M."/>
            <person name="Corthals A.P."/>
            <person name="Power M.L."/>
            <person name="Jones G."/>
            <person name="Ransome R.D."/>
            <person name="Dechmann D.K.N."/>
            <person name="Locatelli A.G."/>
            <person name="Puechmaille S.J."/>
            <person name="Fedrigo O."/>
            <person name="Jarvis E.D."/>
            <person name="Hiller M."/>
            <person name="Vernes S.C."/>
            <person name="Myers E.W."/>
            <person name="Teeling E.C."/>
        </authorList>
    </citation>
    <scope>NUCLEOTIDE SEQUENCE [LARGE SCALE GENOMIC DNA]</scope>
    <source>
        <strain evidence="3">MMyoMyo1</strain>
        <tissue evidence="3">Flight muscle</tissue>
    </source>
</reference>
<feature type="region of interest" description="Disordered" evidence="1">
    <location>
        <begin position="197"/>
        <end position="256"/>
    </location>
</feature>
<name>A0A7J7T5S8_MYOMY</name>
<protein>
    <submittedName>
        <fullName evidence="3">Uncharacterized protein</fullName>
    </submittedName>
</protein>
<evidence type="ECO:0000256" key="2">
    <source>
        <dbReference type="SAM" id="SignalP"/>
    </source>
</evidence>
<evidence type="ECO:0000256" key="1">
    <source>
        <dbReference type="SAM" id="MobiDB-lite"/>
    </source>
</evidence>
<accession>A0A7J7T5S8</accession>
<keyword evidence="2" id="KW-0732">Signal</keyword>
<comment type="caution">
    <text evidence="3">The sequence shown here is derived from an EMBL/GenBank/DDBJ whole genome shotgun (WGS) entry which is preliminary data.</text>
</comment>
<organism evidence="3 4">
    <name type="scientific">Myotis myotis</name>
    <name type="common">Greater mouse-eared bat</name>
    <name type="synonym">Vespertilio myotis</name>
    <dbReference type="NCBI Taxonomy" id="51298"/>
    <lineage>
        <taxon>Eukaryota</taxon>
        <taxon>Metazoa</taxon>
        <taxon>Chordata</taxon>
        <taxon>Craniata</taxon>
        <taxon>Vertebrata</taxon>
        <taxon>Euteleostomi</taxon>
        <taxon>Mammalia</taxon>
        <taxon>Eutheria</taxon>
        <taxon>Laurasiatheria</taxon>
        <taxon>Chiroptera</taxon>
        <taxon>Yangochiroptera</taxon>
        <taxon>Vespertilionidae</taxon>
        <taxon>Myotis</taxon>
    </lineage>
</organism>
<evidence type="ECO:0000313" key="3">
    <source>
        <dbReference type="EMBL" id="KAF6295994.1"/>
    </source>
</evidence>
<keyword evidence="4" id="KW-1185">Reference proteome</keyword>
<dbReference type="AlphaFoldDB" id="A0A7J7T5S8"/>
<feature type="signal peptide" evidence="2">
    <location>
        <begin position="1"/>
        <end position="23"/>
    </location>
</feature>
<sequence length="282" mass="29853">MGKKHNVVYLLSGAFWTLGPGAACRGPACFRHLRLRAGDSAPDLGLPVIPPPVGSGSGGLGGGRRGGDAAGKVFFVCFLQSLSAETRILAVVALPPGAPPKSSSGCALGASGRMLLGSPPCLSHLPKWRVLGRSLHLCEPEWLPPTSPQIFTEHRPRHQKWPVQVPAPVDTQLCLGMWGENISLGAWLVRLIRVASKGPGGGSDQRTRRRDGRGPHPRLRLGLQGTRWGAGGGVGSRAPGESPTSREPSCAEVRGHHQDPVVWLSRKTSLPRSQAPLIAWSL</sequence>
<proteinExistence type="predicted"/>